<dbReference type="SUPFAM" id="SSF52833">
    <property type="entry name" value="Thioredoxin-like"/>
    <property type="match status" value="1"/>
</dbReference>
<protein>
    <submittedName>
        <fullName evidence="5">Thiol:disulfide interchange protein</fullName>
    </submittedName>
</protein>
<evidence type="ECO:0000256" key="1">
    <source>
        <dbReference type="ARBA" id="ARBA00022729"/>
    </source>
</evidence>
<dbReference type="InterPro" id="IPR013766">
    <property type="entry name" value="Thioredoxin_domain"/>
</dbReference>
<reference evidence="5 6" key="1">
    <citation type="submission" date="2019-08" db="EMBL/GenBank/DDBJ databases">
        <title>Deep-cultivation of Planctomycetes and their phenomic and genomic characterization uncovers novel biology.</title>
        <authorList>
            <person name="Wiegand S."/>
            <person name="Jogler M."/>
            <person name="Boedeker C."/>
            <person name="Pinto D."/>
            <person name="Vollmers J."/>
            <person name="Rivas-Marin E."/>
            <person name="Kohn T."/>
            <person name="Peeters S.H."/>
            <person name="Heuer A."/>
            <person name="Rast P."/>
            <person name="Oberbeckmann S."/>
            <person name="Bunk B."/>
            <person name="Jeske O."/>
            <person name="Meyerdierks A."/>
            <person name="Storesund J.E."/>
            <person name="Kallscheuer N."/>
            <person name="Luecker S."/>
            <person name="Lage O.M."/>
            <person name="Pohl T."/>
            <person name="Merkel B.J."/>
            <person name="Hornburger P."/>
            <person name="Mueller R.-W."/>
            <person name="Bruemmer F."/>
            <person name="Labrenz M."/>
            <person name="Spormann A.M."/>
            <person name="Op den Camp H."/>
            <person name="Overmann J."/>
            <person name="Amann R."/>
            <person name="Jetten M.S.M."/>
            <person name="Mascher T."/>
            <person name="Medema M.H."/>
            <person name="Devos D.P."/>
            <person name="Kaster A.-K."/>
            <person name="Ovreas L."/>
            <person name="Rohde M."/>
            <person name="Galperin M.Y."/>
            <person name="Jogler C."/>
        </authorList>
    </citation>
    <scope>NUCLEOTIDE SEQUENCE [LARGE SCALE GENOMIC DNA]</scope>
    <source>
        <strain evidence="5 6">FC18</strain>
    </source>
</reference>
<keyword evidence="2" id="KW-0676">Redox-active center</keyword>
<dbReference type="AlphaFoldDB" id="A0A5B9P3T9"/>
<feature type="chain" id="PRO_5022823190" evidence="3">
    <location>
        <begin position="21"/>
        <end position="160"/>
    </location>
</feature>
<dbReference type="Proteomes" id="UP000322214">
    <property type="component" value="Chromosome"/>
</dbReference>
<name>A0A5B9P3T9_9BACT</name>
<dbReference type="InterPro" id="IPR036249">
    <property type="entry name" value="Thioredoxin-like_sf"/>
</dbReference>
<evidence type="ECO:0000256" key="3">
    <source>
        <dbReference type="SAM" id="SignalP"/>
    </source>
</evidence>
<dbReference type="Gene3D" id="3.40.30.10">
    <property type="entry name" value="Glutaredoxin"/>
    <property type="match status" value="1"/>
</dbReference>
<evidence type="ECO:0000313" key="6">
    <source>
        <dbReference type="Proteomes" id="UP000322214"/>
    </source>
</evidence>
<sequence length="160" mass="17782" precursor="true">MKTLLAIGMALAMMTTVAQAQQTQPAAEKSSSKEAMTYSKAYKKAQAGDKPLLVLVTAEWCPPCRQMKANTLPTLFQRDTFHNFHFAMMDYDKESKLADKLIGDRGLPQLIMFEKSNGKWLRRYLTGNKGLHSIAGVESFVAQAGTYRLASNGEEATKKK</sequence>
<keyword evidence="1 3" id="KW-0732">Signal</keyword>
<dbReference type="PANTHER" id="PTHR15337:SF11">
    <property type="entry name" value="THIOREDOXIN DOMAIN-CONTAINING PROTEIN"/>
    <property type="match status" value="1"/>
</dbReference>
<evidence type="ECO:0000259" key="4">
    <source>
        <dbReference type="PROSITE" id="PS51352"/>
    </source>
</evidence>
<dbReference type="InterPro" id="IPR051099">
    <property type="entry name" value="AGR/TXD"/>
</dbReference>
<evidence type="ECO:0000313" key="5">
    <source>
        <dbReference type="EMBL" id="QEG20874.1"/>
    </source>
</evidence>
<dbReference type="Pfam" id="PF00085">
    <property type="entry name" value="Thioredoxin"/>
    <property type="match status" value="1"/>
</dbReference>
<dbReference type="STRING" id="980251.GCA_001642875_02976"/>
<dbReference type="CDD" id="cd02947">
    <property type="entry name" value="TRX_family"/>
    <property type="match status" value="1"/>
</dbReference>
<dbReference type="PANTHER" id="PTHR15337">
    <property type="entry name" value="ANTERIOR GRADIENT PROTEIN-RELATED"/>
    <property type="match status" value="1"/>
</dbReference>
<accession>A0A5B9P3T9</accession>
<keyword evidence="6" id="KW-1185">Reference proteome</keyword>
<dbReference type="InterPro" id="IPR017937">
    <property type="entry name" value="Thioredoxin_CS"/>
</dbReference>
<dbReference type="RefSeq" id="WP_157665187.1">
    <property type="nucleotide sequence ID" value="NZ_CP042912.1"/>
</dbReference>
<evidence type="ECO:0000256" key="2">
    <source>
        <dbReference type="ARBA" id="ARBA00023284"/>
    </source>
</evidence>
<feature type="domain" description="Thioredoxin" evidence="4">
    <location>
        <begin position="18"/>
        <end position="146"/>
    </location>
</feature>
<organism evidence="5 6">
    <name type="scientific">Mariniblastus fucicola</name>
    <dbReference type="NCBI Taxonomy" id="980251"/>
    <lineage>
        <taxon>Bacteria</taxon>
        <taxon>Pseudomonadati</taxon>
        <taxon>Planctomycetota</taxon>
        <taxon>Planctomycetia</taxon>
        <taxon>Pirellulales</taxon>
        <taxon>Pirellulaceae</taxon>
        <taxon>Mariniblastus</taxon>
    </lineage>
</organism>
<proteinExistence type="predicted"/>
<dbReference type="EMBL" id="CP042912">
    <property type="protein sequence ID" value="QEG20874.1"/>
    <property type="molecule type" value="Genomic_DNA"/>
</dbReference>
<dbReference type="KEGG" id="mff:MFFC18_07250"/>
<dbReference type="PROSITE" id="PS00194">
    <property type="entry name" value="THIOREDOXIN_1"/>
    <property type="match status" value="1"/>
</dbReference>
<feature type="signal peptide" evidence="3">
    <location>
        <begin position="1"/>
        <end position="20"/>
    </location>
</feature>
<gene>
    <name evidence="5" type="ORF">MFFC18_07250</name>
</gene>
<dbReference type="PROSITE" id="PS51352">
    <property type="entry name" value="THIOREDOXIN_2"/>
    <property type="match status" value="1"/>
</dbReference>